<reference evidence="2" key="2">
    <citation type="submission" date="2020-02" db="EMBL/GenBank/DDBJ databases">
        <authorList>
            <person name="Matsumoto Y."/>
            <person name="Kinjo T."/>
            <person name="Motooka D."/>
            <person name="Nabeya D."/>
            <person name="Jung N."/>
            <person name="Uechi K."/>
            <person name="Horii T."/>
            <person name="Iida T."/>
            <person name="Fujita J."/>
            <person name="Nakamura S."/>
        </authorList>
    </citation>
    <scope>NUCLEOTIDE SEQUENCE</scope>
    <source>
        <strain evidence="2">JCM 13573</strain>
    </source>
</reference>
<accession>A0AAX1JCE8</accession>
<name>A0AAX1JCE8_9MYCO</name>
<dbReference type="Proteomes" id="UP000663583">
    <property type="component" value="Chromosome"/>
</dbReference>
<gene>
    <name evidence="3" type="ORF">I2456_00605</name>
    <name evidence="2" type="ORF">MKUB_30110</name>
</gene>
<sequence length="205" mass="22829">MRLNATYTRFFRSLNYDYIGASSETYAPDPCDSTPSGAVTRSADYPFVRLRLRPDITTVVGDNKSGKSLMRAAIAATLIGEEFDRSDFCRYSAFFGVDKALLAPEFGAEYTDITSGDVVTIEQMTGLENIGPAQRVAIFLMNTTPKLRTYLRTRWHLDRASAHRDAKAVAQHRCSGTGLHRHRCPLTRSGGKRQQPGLALTSWRT</sequence>
<evidence type="ECO:0000313" key="4">
    <source>
        <dbReference type="Proteomes" id="UP000465306"/>
    </source>
</evidence>
<evidence type="ECO:0000313" key="5">
    <source>
        <dbReference type="Proteomes" id="UP000663583"/>
    </source>
</evidence>
<reference evidence="3" key="3">
    <citation type="submission" date="2020-11" db="EMBL/GenBank/DDBJ databases">
        <title>Intraspecies plasmid and genomic variation of Mycobacterium kubicae revealed by the complete genome sequences of two clinical isolates.</title>
        <authorList>
            <person name="Hendrix J.R."/>
            <person name="Epperson L.E."/>
            <person name="Honda J.R."/>
            <person name="Strong M."/>
        </authorList>
    </citation>
    <scope>NUCLEOTIDE SEQUENCE</scope>
    <source>
        <strain evidence="3">JCM 13573</strain>
    </source>
</reference>
<dbReference type="EMBL" id="BLKU01000005">
    <property type="protein sequence ID" value="GFG65521.1"/>
    <property type="molecule type" value="Genomic_DNA"/>
</dbReference>
<protein>
    <recommendedName>
        <fullName evidence="6">Rad50/SbcC-type AAA domain-containing protein</fullName>
    </recommendedName>
</protein>
<dbReference type="RefSeq" id="WP_085074374.1">
    <property type="nucleotide sequence ID" value="NZ_BLKU01000005.1"/>
</dbReference>
<organism evidence="3 5">
    <name type="scientific">Mycobacterium kubicae</name>
    <dbReference type="NCBI Taxonomy" id="120959"/>
    <lineage>
        <taxon>Bacteria</taxon>
        <taxon>Bacillati</taxon>
        <taxon>Actinomycetota</taxon>
        <taxon>Actinomycetes</taxon>
        <taxon>Mycobacteriales</taxon>
        <taxon>Mycobacteriaceae</taxon>
        <taxon>Mycobacterium</taxon>
        <taxon>Mycobacterium simiae complex</taxon>
    </lineage>
</organism>
<evidence type="ECO:0000313" key="2">
    <source>
        <dbReference type="EMBL" id="GFG65521.1"/>
    </source>
</evidence>
<dbReference type="EMBL" id="CP065047">
    <property type="protein sequence ID" value="QPI38126.1"/>
    <property type="molecule type" value="Genomic_DNA"/>
</dbReference>
<dbReference type="Proteomes" id="UP000465306">
    <property type="component" value="Unassembled WGS sequence"/>
</dbReference>
<feature type="region of interest" description="Disordered" evidence="1">
    <location>
        <begin position="185"/>
        <end position="205"/>
    </location>
</feature>
<reference evidence="2 4" key="1">
    <citation type="journal article" date="2019" name="Emerg. Microbes Infect.">
        <title>Comprehensive subspecies identification of 175 nontuberculous mycobacteria species based on 7547 genomic profiles.</title>
        <authorList>
            <person name="Matsumoto Y."/>
            <person name="Kinjo T."/>
            <person name="Motooka D."/>
            <person name="Nabeya D."/>
            <person name="Jung N."/>
            <person name="Uechi K."/>
            <person name="Horii T."/>
            <person name="Iida T."/>
            <person name="Fujita J."/>
            <person name="Nakamura S."/>
        </authorList>
    </citation>
    <scope>NUCLEOTIDE SEQUENCE [LARGE SCALE GENOMIC DNA]</scope>
    <source>
        <strain evidence="2 4">JCM 13573</strain>
    </source>
</reference>
<dbReference type="KEGG" id="mku:I2456_00605"/>
<dbReference type="AlphaFoldDB" id="A0AAX1JCE8"/>
<evidence type="ECO:0000256" key="1">
    <source>
        <dbReference type="SAM" id="MobiDB-lite"/>
    </source>
</evidence>
<proteinExistence type="predicted"/>
<evidence type="ECO:0008006" key="6">
    <source>
        <dbReference type="Google" id="ProtNLM"/>
    </source>
</evidence>
<keyword evidence="4" id="KW-1185">Reference proteome</keyword>
<evidence type="ECO:0000313" key="3">
    <source>
        <dbReference type="EMBL" id="QPI38126.1"/>
    </source>
</evidence>